<comment type="caution">
    <text evidence="5">The sequence shown here is derived from an EMBL/GenBank/DDBJ whole genome shotgun (WGS) entry which is preliminary data.</text>
</comment>
<evidence type="ECO:0000313" key="6">
    <source>
        <dbReference type="Proteomes" id="UP000794436"/>
    </source>
</evidence>
<dbReference type="OrthoDB" id="1720422at2759"/>
<dbReference type="InterPro" id="IPR005399">
    <property type="entry name" value="K_chnl_volt-dep_bsu_KCNAB-rel"/>
</dbReference>
<name>A0A8K1C9Z9_PYTOL</name>
<dbReference type="Gene3D" id="3.20.20.100">
    <property type="entry name" value="NADP-dependent oxidoreductase domain"/>
    <property type="match status" value="1"/>
</dbReference>
<dbReference type="GO" id="GO:0016491">
    <property type="term" value="F:oxidoreductase activity"/>
    <property type="evidence" value="ECO:0007669"/>
    <property type="project" value="UniProtKB-KW"/>
</dbReference>
<sequence length="97" mass="10835">MDPKALNKQGLSRKHVVEGTKAALKRLQLEYVDVLMCHRPDPATPLEEVVLAMNFVIEQGWSSYWGTSEWSAHDISEACAIADRLGLIRPVCVGVWT</sequence>
<gene>
    <name evidence="5" type="ORF">Poli38472_007256</name>
</gene>
<keyword evidence="6" id="KW-1185">Reference proteome</keyword>
<organism evidence="5 6">
    <name type="scientific">Pythium oligandrum</name>
    <name type="common">Mycoparasitic fungus</name>
    <dbReference type="NCBI Taxonomy" id="41045"/>
    <lineage>
        <taxon>Eukaryota</taxon>
        <taxon>Sar</taxon>
        <taxon>Stramenopiles</taxon>
        <taxon>Oomycota</taxon>
        <taxon>Peronosporomycetes</taxon>
        <taxon>Pythiales</taxon>
        <taxon>Pythiaceae</taxon>
        <taxon>Pythium</taxon>
    </lineage>
</organism>
<accession>A0A8K1C9Z9</accession>
<dbReference type="InterPro" id="IPR036812">
    <property type="entry name" value="NAD(P)_OxRdtase_dom_sf"/>
</dbReference>
<evidence type="ECO:0000313" key="5">
    <source>
        <dbReference type="EMBL" id="TMW59111.1"/>
    </source>
</evidence>
<keyword evidence="2" id="KW-0521">NADP</keyword>
<dbReference type="Pfam" id="PF00248">
    <property type="entry name" value="Aldo_ket_red"/>
    <property type="match status" value="1"/>
</dbReference>
<evidence type="ECO:0000256" key="3">
    <source>
        <dbReference type="ARBA" id="ARBA00023002"/>
    </source>
</evidence>
<dbReference type="AlphaFoldDB" id="A0A8K1C9Z9"/>
<dbReference type="EMBL" id="SPLM01000110">
    <property type="protein sequence ID" value="TMW59111.1"/>
    <property type="molecule type" value="Genomic_DNA"/>
</dbReference>
<protein>
    <recommendedName>
        <fullName evidence="4">NADP-dependent oxidoreductase domain-containing protein</fullName>
    </recommendedName>
</protein>
<feature type="domain" description="NADP-dependent oxidoreductase" evidence="4">
    <location>
        <begin position="7"/>
        <end position="95"/>
    </location>
</feature>
<dbReference type="InterPro" id="IPR023210">
    <property type="entry name" value="NADP_OxRdtase_dom"/>
</dbReference>
<comment type="similarity">
    <text evidence="1">Belongs to the shaker potassium channel beta subunit family.</text>
</comment>
<dbReference type="PANTHER" id="PTHR43150">
    <property type="entry name" value="HYPERKINETIC, ISOFORM M"/>
    <property type="match status" value="1"/>
</dbReference>
<reference evidence="5" key="1">
    <citation type="submission" date="2019-03" db="EMBL/GenBank/DDBJ databases">
        <title>Long read genome sequence of the mycoparasitic Pythium oligandrum ATCC 38472 isolated from sugarbeet rhizosphere.</title>
        <authorList>
            <person name="Gaulin E."/>
        </authorList>
    </citation>
    <scope>NUCLEOTIDE SEQUENCE</scope>
    <source>
        <strain evidence="5">ATCC 38472_TT</strain>
    </source>
</reference>
<evidence type="ECO:0000256" key="2">
    <source>
        <dbReference type="ARBA" id="ARBA00022857"/>
    </source>
</evidence>
<evidence type="ECO:0000259" key="4">
    <source>
        <dbReference type="Pfam" id="PF00248"/>
    </source>
</evidence>
<dbReference type="SUPFAM" id="SSF51430">
    <property type="entry name" value="NAD(P)-linked oxidoreductase"/>
    <property type="match status" value="1"/>
</dbReference>
<keyword evidence="3" id="KW-0560">Oxidoreductase</keyword>
<proteinExistence type="inferred from homology"/>
<evidence type="ECO:0000256" key="1">
    <source>
        <dbReference type="ARBA" id="ARBA00006515"/>
    </source>
</evidence>
<dbReference type="PANTHER" id="PTHR43150:SF2">
    <property type="entry name" value="HYPERKINETIC, ISOFORM M"/>
    <property type="match status" value="1"/>
</dbReference>
<dbReference type="Proteomes" id="UP000794436">
    <property type="component" value="Unassembled WGS sequence"/>
</dbReference>